<evidence type="ECO:0000313" key="2">
    <source>
        <dbReference type="EMBL" id="OGG51214.1"/>
    </source>
</evidence>
<organism evidence="2 3">
    <name type="scientific">Candidatus Kaiserbacteria bacterium RIFCSPHIGHO2_01_FULL_54_36b</name>
    <dbReference type="NCBI Taxonomy" id="1798483"/>
    <lineage>
        <taxon>Bacteria</taxon>
        <taxon>Candidatus Kaiseribacteriota</taxon>
    </lineage>
</organism>
<keyword evidence="1" id="KW-1133">Transmembrane helix</keyword>
<dbReference type="EMBL" id="MFKW01000035">
    <property type="protein sequence ID" value="OGG51214.1"/>
    <property type="molecule type" value="Genomic_DNA"/>
</dbReference>
<evidence type="ECO:0000256" key="1">
    <source>
        <dbReference type="SAM" id="Phobius"/>
    </source>
</evidence>
<sequence length="127" mass="14269">MDASKKAQWALRIAVAGEFVGHGVFALQGKKDWISWVQQLTGVEAALAGQLIFLIGLFDLIVALIVLIRPIRAVLLWAAFWGAWTALVRPLVGFPVWDFIERWANWGAPLALLFLLGWPKSGKEWFR</sequence>
<keyword evidence="1" id="KW-0812">Transmembrane</keyword>
<feature type="transmembrane region" description="Helical" evidence="1">
    <location>
        <begin position="74"/>
        <end position="97"/>
    </location>
</feature>
<gene>
    <name evidence="2" type="ORF">A2704_06530</name>
</gene>
<comment type="caution">
    <text evidence="2">The sequence shown here is derived from an EMBL/GenBank/DDBJ whole genome shotgun (WGS) entry which is preliminary data.</text>
</comment>
<feature type="transmembrane region" description="Helical" evidence="1">
    <location>
        <begin position="9"/>
        <end position="27"/>
    </location>
</feature>
<name>A0A1F6CPY0_9BACT</name>
<proteinExistence type="predicted"/>
<evidence type="ECO:0000313" key="3">
    <source>
        <dbReference type="Proteomes" id="UP000176445"/>
    </source>
</evidence>
<evidence type="ECO:0008006" key="4">
    <source>
        <dbReference type="Google" id="ProtNLM"/>
    </source>
</evidence>
<reference evidence="2 3" key="1">
    <citation type="journal article" date="2016" name="Nat. Commun.">
        <title>Thousands of microbial genomes shed light on interconnected biogeochemical processes in an aquifer system.</title>
        <authorList>
            <person name="Anantharaman K."/>
            <person name="Brown C.T."/>
            <person name="Hug L.A."/>
            <person name="Sharon I."/>
            <person name="Castelle C.J."/>
            <person name="Probst A.J."/>
            <person name="Thomas B.C."/>
            <person name="Singh A."/>
            <person name="Wilkins M.J."/>
            <person name="Karaoz U."/>
            <person name="Brodie E.L."/>
            <person name="Williams K.H."/>
            <person name="Hubbard S.S."/>
            <person name="Banfield J.F."/>
        </authorList>
    </citation>
    <scope>NUCLEOTIDE SEQUENCE [LARGE SCALE GENOMIC DNA]</scope>
</reference>
<dbReference type="AlphaFoldDB" id="A0A1F6CPY0"/>
<accession>A0A1F6CPY0</accession>
<keyword evidence="1" id="KW-0472">Membrane</keyword>
<dbReference type="Proteomes" id="UP000176445">
    <property type="component" value="Unassembled WGS sequence"/>
</dbReference>
<feature type="transmembrane region" description="Helical" evidence="1">
    <location>
        <begin position="47"/>
        <end position="67"/>
    </location>
</feature>
<protein>
    <recommendedName>
        <fullName evidence="4">DoxX family protein</fullName>
    </recommendedName>
</protein>